<proteinExistence type="predicted"/>
<gene>
    <name evidence="1" type="ORF">LEP1GSC125_0329</name>
</gene>
<dbReference type="AlphaFoldDB" id="A0AA87SY05"/>
<evidence type="ECO:0000313" key="2">
    <source>
        <dbReference type="Proteomes" id="UP000001343"/>
    </source>
</evidence>
<accession>A0AA87SY05</accession>
<evidence type="ECO:0000313" key="1">
    <source>
        <dbReference type="EMBL" id="EKR98819.1"/>
    </source>
</evidence>
<reference evidence="1 2" key="1">
    <citation type="journal article" date="2014" name="Int. J. Syst. Evol. Microbiol.">
        <title>Leptospira mayottensis sp. nov., a pathogenic species of the genus Leptospira isolated from humans.</title>
        <authorList>
            <person name="Bourhy P."/>
            <person name="Collet L."/>
            <person name="Brisse S."/>
            <person name="Picardeau M."/>
        </authorList>
    </citation>
    <scope>NUCLEOTIDE SEQUENCE [LARGE SCALE GENOMIC DNA]</scope>
    <source>
        <strain evidence="1 2">200901122</strain>
    </source>
</reference>
<dbReference type="Proteomes" id="UP000001343">
    <property type="component" value="Unassembled WGS sequence"/>
</dbReference>
<name>A0AA87SY05_9LEPT</name>
<organism evidence="1 2">
    <name type="scientific">Leptospira mayottensis 200901122</name>
    <dbReference type="NCBI Taxonomy" id="1193010"/>
    <lineage>
        <taxon>Bacteria</taxon>
        <taxon>Pseudomonadati</taxon>
        <taxon>Spirochaetota</taxon>
        <taxon>Spirochaetia</taxon>
        <taxon>Leptospirales</taxon>
        <taxon>Leptospiraceae</taxon>
        <taxon>Leptospira</taxon>
    </lineage>
</organism>
<protein>
    <submittedName>
        <fullName evidence="1">Uncharacterized protein</fullName>
    </submittedName>
</protein>
<sequence>MGQPLGERLNFYSLSFRWQSTKLNLQKTISKLLASGF</sequence>
<dbReference type="EMBL" id="AKWM02000067">
    <property type="protein sequence ID" value="EKR98819.1"/>
    <property type="molecule type" value="Genomic_DNA"/>
</dbReference>
<comment type="caution">
    <text evidence="1">The sequence shown here is derived from an EMBL/GenBank/DDBJ whole genome shotgun (WGS) entry which is preliminary data.</text>
</comment>